<evidence type="ECO:0000313" key="2">
    <source>
        <dbReference type="EMBL" id="SVE34374.1"/>
    </source>
</evidence>
<sequence>MTVLVTGASGFIGKRLCKRLDQRNIPVRAVLRNEDDKFKEVVLCDFEKEDLANEAYHDVDTIFHLAGCTH</sequence>
<dbReference type="AlphaFoldDB" id="A0A383CQJ3"/>
<name>A0A383CQJ3_9ZZZZ</name>
<dbReference type="Pfam" id="PF01370">
    <property type="entry name" value="Epimerase"/>
    <property type="match status" value="1"/>
</dbReference>
<dbReference type="InterPro" id="IPR036291">
    <property type="entry name" value="NAD(P)-bd_dom_sf"/>
</dbReference>
<protein>
    <recommendedName>
        <fullName evidence="1">NAD-dependent epimerase/dehydratase domain-containing protein</fullName>
    </recommendedName>
</protein>
<dbReference type="EMBL" id="UINC01210754">
    <property type="protein sequence ID" value="SVE34374.1"/>
    <property type="molecule type" value="Genomic_DNA"/>
</dbReference>
<reference evidence="2" key="1">
    <citation type="submission" date="2018-05" db="EMBL/GenBank/DDBJ databases">
        <authorList>
            <person name="Lanie J.A."/>
            <person name="Ng W.-L."/>
            <person name="Kazmierczak K.M."/>
            <person name="Andrzejewski T.M."/>
            <person name="Davidsen T.M."/>
            <person name="Wayne K.J."/>
            <person name="Tettelin H."/>
            <person name="Glass J.I."/>
            <person name="Rusch D."/>
            <person name="Podicherti R."/>
            <person name="Tsui H.-C.T."/>
            <person name="Winkler M.E."/>
        </authorList>
    </citation>
    <scope>NUCLEOTIDE SEQUENCE</scope>
</reference>
<feature type="non-terminal residue" evidence="2">
    <location>
        <position position="70"/>
    </location>
</feature>
<proteinExistence type="predicted"/>
<feature type="domain" description="NAD-dependent epimerase/dehydratase" evidence="1">
    <location>
        <begin position="3"/>
        <end position="67"/>
    </location>
</feature>
<dbReference type="InterPro" id="IPR001509">
    <property type="entry name" value="Epimerase_deHydtase"/>
</dbReference>
<accession>A0A383CQJ3</accession>
<organism evidence="2">
    <name type="scientific">marine metagenome</name>
    <dbReference type="NCBI Taxonomy" id="408172"/>
    <lineage>
        <taxon>unclassified sequences</taxon>
        <taxon>metagenomes</taxon>
        <taxon>ecological metagenomes</taxon>
    </lineage>
</organism>
<gene>
    <name evidence="2" type="ORF">METZ01_LOCUS487228</name>
</gene>
<dbReference type="Gene3D" id="3.40.50.720">
    <property type="entry name" value="NAD(P)-binding Rossmann-like Domain"/>
    <property type="match status" value="1"/>
</dbReference>
<dbReference type="SUPFAM" id="SSF51735">
    <property type="entry name" value="NAD(P)-binding Rossmann-fold domains"/>
    <property type="match status" value="1"/>
</dbReference>
<evidence type="ECO:0000259" key="1">
    <source>
        <dbReference type="Pfam" id="PF01370"/>
    </source>
</evidence>